<dbReference type="AlphaFoldDB" id="A0A5A9PNJ0"/>
<proteinExistence type="predicted"/>
<organism evidence="2 3">
    <name type="scientific">Triplophysa tibetana</name>
    <dbReference type="NCBI Taxonomy" id="1572043"/>
    <lineage>
        <taxon>Eukaryota</taxon>
        <taxon>Metazoa</taxon>
        <taxon>Chordata</taxon>
        <taxon>Craniata</taxon>
        <taxon>Vertebrata</taxon>
        <taxon>Euteleostomi</taxon>
        <taxon>Actinopterygii</taxon>
        <taxon>Neopterygii</taxon>
        <taxon>Teleostei</taxon>
        <taxon>Ostariophysi</taxon>
        <taxon>Cypriniformes</taxon>
        <taxon>Nemacheilidae</taxon>
        <taxon>Triplophysa</taxon>
    </lineage>
</organism>
<gene>
    <name evidence="2" type="ORF">E1301_Tti012657</name>
</gene>
<evidence type="ECO:0000313" key="2">
    <source>
        <dbReference type="EMBL" id="KAA0723408.1"/>
    </source>
</evidence>
<evidence type="ECO:0000313" key="3">
    <source>
        <dbReference type="Proteomes" id="UP000324632"/>
    </source>
</evidence>
<accession>A0A5A9PNJ0</accession>
<name>A0A5A9PNJ0_9TELE</name>
<dbReference type="EMBL" id="SOYY01000003">
    <property type="protein sequence ID" value="KAA0723408.1"/>
    <property type="molecule type" value="Genomic_DNA"/>
</dbReference>
<feature type="region of interest" description="Disordered" evidence="1">
    <location>
        <begin position="63"/>
        <end position="82"/>
    </location>
</feature>
<protein>
    <submittedName>
        <fullName evidence="2">Uncharacterized protein</fullName>
    </submittedName>
</protein>
<reference evidence="2 3" key="1">
    <citation type="journal article" date="2019" name="Mol. Ecol. Resour.">
        <title>Chromosome-level genome assembly of Triplophysa tibetana, a fish adapted to the harsh high-altitude environment of the Tibetan Plateau.</title>
        <authorList>
            <person name="Yang X."/>
            <person name="Liu H."/>
            <person name="Ma Z."/>
            <person name="Zou Y."/>
            <person name="Zou M."/>
            <person name="Mao Y."/>
            <person name="Li X."/>
            <person name="Wang H."/>
            <person name="Chen T."/>
            <person name="Wang W."/>
            <person name="Yang R."/>
        </authorList>
    </citation>
    <scope>NUCLEOTIDE SEQUENCE [LARGE SCALE GENOMIC DNA]</scope>
    <source>
        <strain evidence="2">TTIB1903HZAU</strain>
        <tissue evidence="2">Muscle</tissue>
    </source>
</reference>
<dbReference type="Proteomes" id="UP000324632">
    <property type="component" value="Chromosome 3"/>
</dbReference>
<sequence length="176" mass="19533">MTTTVTFVDESHLPVLAVTATNRPLFPALSSAHGKNSNYVCIGLNRSNLRVIAASMISMKRDLRTTPETEKERKSKREKDGWEYRSTRQAATNTSLWGPFTSAVGDKEYVKAQFLIRQDDTTQFRLGTHPQNHATSYRQSSSRQAIAERSTEDFFINMLIAGAIKGKIGGPGGCAY</sequence>
<evidence type="ECO:0000256" key="1">
    <source>
        <dbReference type="SAM" id="MobiDB-lite"/>
    </source>
</evidence>
<keyword evidence="3" id="KW-1185">Reference proteome</keyword>
<comment type="caution">
    <text evidence="2">The sequence shown here is derived from an EMBL/GenBank/DDBJ whole genome shotgun (WGS) entry which is preliminary data.</text>
</comment>